<dbReference type="InterPro" id="IPR041680">
    <property type="entry name" value="PH_8"/>
</dbReference>
<dbReference type="GO" id="GO:0032934">
    <property type="term" value="F:sterol binding"/>
    <property type="evidence" value="ECO:0007669"/>
    <property type="project" value="TreeGrafter"/>
</dbReference>
<feature type="compositionally biased region" description="Polar residues" evidence="5">
    <location>
        <begin position="532"/>
        <end position="543"/>
    </location>
</feature>
<dbReference type="InterPro" id="IPR000648">
    <property type="entry name" value="Oxysterol-bd"/>
</dbReference>
<dbReference type="AlphaFoldDB" id="A0A1Q3AE68"/>
<feature type="compositionally biased region" description="Low complexity" evidence="5">
    <location>
        <begin position="413"/>
        <end position="433"/>
    </location>
</feature>
<protein>
    <recommendedName>
        <fullName evidence="6">PH domain-containing protein</fullName>
    </recommendedName>
</protein>
<feature type="compositionally biased region" description="Polar residues" evidence="5">
    <location>
        <begin position="552"/>
        <end position="561"/>
    </location>
</feature>
<dbReference type="Pfam" id="PF01237">
    <property type="entry name" value="Oxysterol_BP"/>
    <property type="match status" value="1"/>
</dbReference>
<dbReference type="EMBL" id="BDGX01000037">
    <property type="protein sequence ID" value="GAV53961.1"/>
    <property type="molecule type" value="Genomic_DNA"/>
</dbReference>
<dbReference type="SUPFAM" id="SSF101576">
    <property type="entry name" value="Supernatant protein factor (SPF), C-terminal domain"/>
    <property type="match status" value="1"/>
</dbReference>
<dbReference type="Proteomes" id="UP000187013">
    <property type="component" value="Unassembled WGS sequence"/>
</dbReference>
<dbReference type="OrthoDB" id="1854502at2759"/>
<evidence type="ECO:0000313" key="7">
    <source>
        <dbReference type="EMBL" id="GAV53961.1"/>
    </source>
</evidence>
<accession>A0A1Q3AE68</accession>
<dbReference type="Gene3D" id="2.40.160.120">
    <property type="match status" value="1"/>
</dbReference>
<dbReference type="PROSITE" id="PS50003">
    <property type="entry name" value="PH_DOMAIN"/>
    <property type="match status" value="1"/>
</dbReference>
<keyword evidence="4" id="KW-0446">Lipid-binding</keyword>
<evidence type="ECO:0000259" key="6">
    <source>
        <dbReference type="PROSITE" id="PS50003"/>
    </source>
</evidence>
<evidence type="ECO:0000256" key="2">
    <source>
        <dbReference type="ARBA" id="ARBA00022448"/>
    </source>
</evidence>
<feature type="region of interest" description="Disordered" evidence="5">
    <location>
        <begin position="393"/>
        <end position="433"/>
    </location>
</feature>
<dbReference type="GO" id="GO:0034727">
    <property type="term" value="P:piecemeal microautophagy of the nucleus"/>
    <property type="evidence" value="ECO:0007669"/>
    <property type="project" value="TreeGrafter"/>
</dbReference>
<dbReference type="PANTHER" id="PTHR10972">
    <property type="entry name" value="OXYSTEROL-BINDING PROTEIN-RELATED"/>
    <property type="match status" value="1"/>
</dbReference>
<dbReference type="InterPro" id="IPR036598">
    <property type="entry name" value="GOLD_dom_sf"/>
</dbReference>
<organism evidence="7 8">
    <name type="scientific">Zygosaccharomyces rouxii</name>
    <dbReference type="NCBI Taxonomy" id="4956"/>
    <lineage>
        <taxon>Eukaryota</taxon>
        <taxon>Fungi</taxon>
        <taxon>Dikarya</taxon>
        <taxon>Ascomycota</taxon>
        <taxon>Saccharomycotina</taxon>
        <taxon>Saccharomycetes</taxon>
        <taxon>Saccharomycetales</taxon>
        <taxon>Saccharomycetaceae</taxon>
        <taxon>Zygosaccharomyces</taxon>
    </lineage>
</organism>
<sequence length="969" mass="110996">METIDIQNRSFVIRWLGGIKGDEIEYQVKPLKKSVRLEIYKKPRSSLYGNSPSAVHIAPDTKALLDYTTKTLNSRGNLAVPDAKPSGESVSGAQDPKRSLTLNNIQQQSQEIPLQEKLTTTGFTLVKSVGIVAGNKRESGLLSVKDNDYYYAFVLDNTYSKNARKKILFSAAVVNQDEAKPTRALRFPKSPALPPQTSFVDLQKDDVLRVEQGRYLKGYLFKKRRKRHQGFKKRFFSLDYKYGTLFYHLSEKNQTCRGEIVISISTVSANKKDRLIIIDSGMELWVLKARDDITWGIWVEALQSCLSQKVSEREDQTLKGKSEELKRAERSQFVNSTRASRLNFEEDVSHDPLPDESYEEFALQLNLLQQRVEECRKESLSYVPRAHSSKEQLLSRTSTVSSLGEKNREPAFSSVSDSGESLGSILNSSSPSGHELYQKLRDLESKMSRFVQQSHVLFKDHKQVSRQVKGLKPTTLSLFSNDEYFDAAENLEHGVIMLDIDDTEANTNETLSSTMDSEHKMPVIAQREKSPLSESLVTRSSLTEPPHVYRSPLQNRPSTHRSPLPDQIPVFATTEGEDEHQFQQAVKRDLYPLPWNSQVKRRNDVPPQETTPPSLLSFMRKNVGKDLSSIAMPVTVNEPVTILQTIAEMFEYADLLTKAASQPEEHSKCLQYISAFAVSCLSIYRDKTRVLRKPFTPLLAETFELVREDMGYRLIAEKVSHKPLVLAFHAEHELWECCYTVSPIQKFWGKSMELNNEGTIHLRLKPSDRSFEWVQPTTMLKNLIAGERYVEPINELEIQSSNGGKATVAFKNTGMFGGRSEDLTIDIVSPRKDKSQVTGKWTEYLRENETQTTIWKVGKLVPDCRKKYGFTVFTSNLNEITQLEHSQLPPTDSRLRPDLRAYEDNRIDQAEKLKLKLEKDQRERRMRGQDVKPQFFKKTAKNEWQIIDGPQNYWERRKRQDWSGITPLW</sequence>
<dbReference type="InterPro" id="IPR011993">
    <property type="entry name" value="PH-like_dom_sf"/>
</dbReference>
<feature type="region of interest" description="Disordered" evidence="5">
    <location>
        <begin position="76"/>
        <end position="96"/>
    </location>
</feature>
<dbReference type="InterPro" id="IPR001849">
    <property type="entry name" value="PH_domain"/>
</dbReference>
<comment type="similarity">
    <text evidence="1">Belongs to the OSBP family.</text>
</comment>
<evidence type="ECO:0000256" key="4">
    <source>
        <dbReference type="ARBA" id="ARBA00023121"/>
    </source>
</evidence>
<dbReference type="SUPFAM" id="SSF50729">
    <property type="entry name" value="PH domain-like"/>
    <property type="match status" value="1"/>
</dbReference>
<dbReference type="SUPFAM" id="SSF144000">
    <property type="entry name" value="Oxysterol-binding protein-like"/>
    <property type="match status" value="1"/>
</dbReference>
<dbReference type="GO" id="GO:0005829">
    <property type="term" value="C:cytosol"/>
    <property type="evidence" value="ECO:0007669"/>
    <property type="project" value="TreeGrafter"/>
</dbReference>
<dbReference type="GO" id="GO:0030011">
    <property type="term" value="P:maintenance of cell polarity"/>
    <property type="evidence" value="ECO:0007669"/>
    <property type="project" value="TreeGrafter"/>
</dbReference>
<reference evidence="7 8" key="1">
    <citation type="submission" date="2016-08" db="EMBL/GenBank/DDBJ databases">
        <title>Draft genome sequence of allopolyploid Zygosaccharomyces rouxii.</title>
        <authorList>
            <person name="Watanabe J."/>
            <person name="Uehara K."/>
            <person name="Mogi Y."/>
            <person name="Tsukioka Y."/>
        </authorList>
    </citation>
    <scope>NUCLEOTIDE SEQUENCE [LARGE SCALE GENOMIC DNA]</scope>
    <source>
        <strain evidence="7 8">NBRC 110957</strain>
    </source>
</reference>
<dbReference type="InterPro" id="IPR037239">
    <property type="entry name" value="OSBP_sf"/>
</dbReference>
<dbReference type="PANTHER" id="PTHR10972:SF203">
    <property type="entry name" value="OXYSTEROL-BINDING PROTEIN HOMOLOG 3"/>
    <property type="match status" value="1"/>
</dbReference>
<feature type="domain" description="PH" evidence="6">
    <location>
        <begin position="213"/>
        <end position="307"/>
    </location>
</feature>
<keyword evidence="3" id="KW-0445">Lipid transport</keyword>
<evidence type="ECO:0000256" key="1">
    <source>
        <dbReference type="ARBA" id="ARBA00008842"/>
    </source>
</evidence>
<evidence type="ECO:0000256" key="5">
    <source>
        <dbReference type="SAM" id="MobiDB-lite"/>
    </source>
</evidence>
<dbReference type="Gene3D" id="2.30.29.30">
    <property type="entry name" value="Pleckstrin-homology domain (PH domain)/Phosphotyrosine-binding domain (PTB)"/>
    <property type="match status" value="1"/>
</dbReference>
<dbReference type="FunFam" id="2.40.160.120:FF:000001">
    <property type="entry name" value="Oxysterol-binding protein"/>
    <property type="match status" value="1"/>
</dbReference>
<evidence type="ECO:0000256" key="3">
    <source>
        <dbReference type="ARBA" id="ARBA00023055"/>
    </source>
</evidence>
<name>A0A1Q3AE68_ZYGRO</name>
<dbReference type="GO" id="GO:0097038">
    <property type="term" value="C:perinuclear endoplasmic reticulum"/>
    <property type="evidence" value="ECO:0007669"/>
    <property type="project" value="TreeGrafter"/>
</dbReference>
<comment type="caution">
    <text evidence="7">The sequence shown here is derived from an EMBL/GenBank/DDBJ whole genome shotgun (WGS) entry which is preliminary data.</text>
</comment>
<dbReference type="GO" id="GO:0035621">
    <property type="term" value="P:ER to Golgi ceramide transport"/>
    <property type="evidence" value="ECO:0007669"/>
    <property type="project" value="TreeGrafter"/>
</dbReference>
<gene>
    <name evidence="7" type="ORF">ZYGR_0AK04630</name>
</gene>
<dbReference type="GO" id="GO:0032541">
    <property type="term" value="C:cortical endoplasmic reticulum"/>
    <property type="evidence" value="ECO:0007669"/>
    <property type="project" value="TreeGrafter"/>
</dbReference>
<keyword evidence="2" id="KW-0813">Transport</keyword>
<feature type="region of interest" description="Disordered" evidence="5">
    <location>
        <begin position="527"/>
        <end position="567"/>
    </location>
</feature>
<dbReference type="SMART" id="SM00233">
    <property type="entry name" value="PH"/>
    <property type="match status" value="1"/>
</dbReference>
<dbReference type="GO" id="GO:0006897">
    <property type="term" value="P:endocytosis"/>
    <property type="evidence" value="ECO:0007669"/>
    <property type="project" value="TreeGrafter"/>
</dbReference>
<dbReference type="Pfam" id="PF15409">
    <property type="entry name" value="PH_8"/>
    <property type="match status" value="1"/>
</dbReference>
<evidence type="ECO:0000313" key="8">
    <source>
        <dbReference type="Proteomes" id="UP000187013"/>
    </source>
</evidence>
<proteinExistence type="inferred from homology"/>
<feature type="compositionally biased region" description="Polar residues" evidence="5">
    <location>
        <begin position="393"/>
        <end position="404"/>
    </location>
</feature>
<dbReference type="GO" id="GO:0120009">
    <property type="term" value="P:intermembrane lipid transfer"/>
    <property type="evidence" value="ECO:0007669"/>
    <property type="project" value="UniProtKB-ARBA"/>
</dbReference>
<dbReference type="GO" id="GO:0006887">
    <property type="term" value="P:exocytosis"/>
    <property type="evidence" value="ECO:0007669"/>
    <property type="project" value="TreeGrafter"/>
</dbReference>
<dbReference type="GO" id="GO:0005886">
    <property type="term" value="C:plasma membrane"/>
    <property type="evidence" value="ECO:0007669"/>
    <property type="project" value="TreeGrafter"/>
</dbReference>